<gene>
    <name evidence="1" type="ORF">O6P43_022944</name>
</gene>
<dbReference type="EMBL" id="JARAOO010000009">
    <property type="protein sequence ID" value="KAJ7956513.1"/>
    <property type="molecule type" value="Genomic_DNA"/>
</dbReference>
<proteinExistence type="predicted"/>
<name>A0AAD7LES7_QUISA</name>
<protein>
    <submittedName>
        <fullName evidence="1">Uncharacterized protein</fullName>
    </submittedName>
</protein>
<evidence type="ECO:0000313" key="2">
    <source>
        <dbReference type="Proteomes" id="UP001163823"/>
    </source>
</evidence>
<keyword evidence="2" id="KW-1185">Reference proteome</keyword>
<dbReference type="AlphaFoldDB" id="A0AAD7LES7"/>
<sequence length="124" mass="14059">MARMTSLITRTHPVLSMKVQEVLGLFVMTIKEGALTWMHTAVQGKPERDIRLRRLKTVTWCLLNQGTPINLRAVLVLLPSLWKLKLLYFNLVRVEMDWKSCANAKVKGSSPKEAEGPARAFSIL</sequence>
<organism evidence="1 2">
    <name type="scientific">Quillaja saponaria</name>
    <name type="common">Soap bark tree</name>
    <dbReference type="NCBI Taxonomy" id="32244"/>
    <lineage>
        <taxon>Eukaryota</taxon>
        <taxon>Viridiplantae</taxon>
        <taxon>Streptophyta</taxon>
        <taxon>Embryophyta</taxon>
        <taxon>Tracheophyta</taxon>
        <taxon>Spermatophyta</taxon>
        <taxon>Magnoliopsida</taxon>
        <taxon>eudicotyledons</taxon>
        <taxon>Gunneridae</taxon>
        <taxon>Pentapetalae</taxon>
        <taxon>rosids</taxon>
        <taxon>fabids</taxon>
        <taxon>Fabales</taxon>
        <taxon>Quillajaceae</taxon>
        <taxon>Quillaja</taxon>
    </lineage>
</organism>
<dbReference type="KEGG" id="qsa:O6P43_022944"/>
<evidence type="ECO:0000313" key="1">
    <source>
        <dbReference type="EMBL" id="KAJ7956513.1"/>
    </source>
</evidence>
<reference evidence="1" key="1">
    <citation type="journal article" date="2023" name="Science">
        <title>Elucidation of the pathway for biosynthesis of saponin adjuvants from the soapbark tree.</title>
        <authorList>
            <person name="Reed J."/>
            <person name="Orme A."/>
            <person name="El-Demerdash A."/>
            <person name="Owen C."/>
            <person name="Martin L.B.B."/>
            <person name="Misra R.C."/>
            <person name="Kikuchi S."/>
            <person name="Rejzek M."/>
            <person name="Martin A.C."/>
            <person name="Harkess A."/>
            <person name="Leebens-Mack J."/>
            <person name="Louveau T."/>
            <person name="Stephenson M.J."/>
            <person name="Osbourn A."/>
        </authorList>
    </citation>
    <scope>NUCLEOTIDE SEQUENCE</scope>
    <source>
        <strain evidence="1">S10</strain>
    </source>
</reference>
<dbReference type="Proteomes" id="UP001163823">
    <property type="component" value="Chromosome 9"/>
</dbReference>
<accession>A0AAD7LES7</accession>
<comment type="caution">
    <text evidence="1">The sequence shown here is derived from an EMBL/GenBank/DDBJ whole genome shotgun (WGS) entry which is preliminary data.</text>
</comment>